<sequence>MCHGSVFSYLVPVIESIASVKQEGSTCDREKLLEVSNGESSSSDGRLTSLRRFYEGLFDTKGRLRQRETMLACLDPTLIAFFQYTFPAHKVKASDNYRKTLDLALNTANNQEIKDKLKIMRETADILCHNVHSTNLNLHKEINILSLNKDESLAKNTNLGVSKEDQEDQKEEDINEIEEFFISKGNDDKVYKDGIDDGDSDNRTWRRKIN</sequence>
<protein>
    <submittedName>
        <fullName evidence="1">4123_t:CDS:1</fullName>
    </submittedName>
</protein>
<organism evidence="1 2">
    <name type="scientific">Funneliformis caledonium</name>
    <dbReference type="NCBI Taxonomy" id="1117310"/>
    <lineage>
        <taxon>Eukaryota</taxon>
        <taxon>Fungi</taxon>
        <taxon>Fungi incertae sedis</taxon>
        <taxon>Mucoromycota</taxon>
        <taxon>Glomeromycotina</taxon>
        <taxon>Glomeromycetes</taxon>
        <taxon>Glomerales</taxon>
        <taxon>Glomeraceae</taxon>
        <taxon>Funneliformis</taxon>
    </lineage>
</organism>
<dbReference type="AlphaFoldDB" id="A0A9N8V8S8"/>
<dbReference type="OrthoDB" id="2423521at2759"/>
<gene>
    <name evidence="1" type="ORF">FCALED_LOCUS643</name>
</gene>
<name>A0A9N8V8S8_9GLOM</name>
<comment type="caution">
    <text evidence="1">The sequence shown here is derived from an EMBL/GenBank/DDBJ whole genome shotgun (WGS) entry which is preliminary data.</text>
</comment>
<dbReference type="EMBL" id="CAJVPQ010000066">
    <property type="protein sequence ID" value="CAG8442386.1"/>
    <property type="molecule type" value="Genomic_DNA"/>
</dbReference>
<evidence type="ECO:0000313" key="2">
    <source>
        <dbReference type="Proteomes" id="UP000789570"/>
    </source>
</evidence>
<dbReference type="Proteomes" id="UP000789570">
    <property type="component" value="Unassembled WGS sequence"/>
</dbReference>
<keyword evidence="2" id="KW-1185">Reference proteome</keyword>
<reference evidence="1" key="1">
    <citation type="submission" date="2021-06" db="EMBL/GenBank/DDBJ databases">
        <authorList>
            <person name="Kallberg Y."/>
            <person name="Tangrot J."/>
            <person name="Rosling A."/>
        </authorList>
    </citation>
    <scope>NUCLEOTIDE SEQUENCE</scope>
    <source>
        <strain evidence="1">UK204</strain>
    </source>
</reference>
<evidence type="ECO:0000313" key="1">
    <source>
        <dbReference type="EMBL" id="CAG8442386.1"/>
    </source>
</evidence>
<proteinExistence type="predicted"/>
<accession>A0A9N8V8S8</accession>